<dbReference type="SUPFAM" id="SSF81665">
    <property type="entry name" value="Calcium ATPase, transmembrane domain M"/>
    <property type="match status" value="1"/>
</dbReference>
<comment type="subcellular location">
    <subcellularLocation>
        <location evidence="1">Endomembrane system</location>
        <topology evidence="1">Multi-pass membrane protein</topology>
    </subcellularLocation>
</comment>
<feature type="transmembrane region" description="Helical" evidence="8">
    <location>
        <begin position="730"/>
        <end position="748"/>
    </location>
</feature>
<evidence type="ECO:0000256" key="7">
    <source>
        <dbReference type="ARBA" id="ARBA00023136"/>
    </source>
</evidence>
<dbReference type="PROSITE" id="PS50846">
    <property type="entry name" value="HMA_2"/>
    <property type="match status" value="1"/>
</dbReference>
<dbReference type="CDD" id="cd02094">
    <property type="entry name" value="P-type_ATPase_Cu-like"/>
    <property type="match status" value="1"/>
</dbReference>
<evidence type="ECO:0000256" key="5">
    <source>
        <dbReference type="ARBA" id="ARBA00022967"/>
    </source>
</evidence>
<evidence type="ECO:0000256" key="3">
    <source>
        <dbReference type="ARBA" id="ARBA00022692"/>
    </source>
</evidence>
<dbReference type="InterPro" id="IPR001757">
    <property type="entry name" value="P_typ_ATPase"/>
</dbReference>
<gene>
    <name evidence="10" type="ORF">UFOPK1506_00599</name>
</gene>
<dbReference type="SUPFAM" id="SSF81653">
    <property type="entry name" value="Calcium ATPase, transduction domain A"/>
    <property type="match status" value="1"/>
</dbReference>
<dbReference type="InterPro" id="IPR036412">
    <property type="entry name" value="HAD-like_sf"/>
</dbReference>
<dbReference type="SFLD" id="SFLDF00027">
    <property type="entry name" value="p-type_atpase"/>
    <property type="match status" value="1"/>
</dbReference>
<dbReference type="Gene3D" id="3.40.50.1000">
    <property type="entry name" value="HAD superfamily/HAD-like"/>
    <property type="match status" value="1"/>
</dbReference>
<dbReference type="GO" id="GO:0016020">
    <property type="term" value="C:membrane"/>
    <property type="evidence" value="ECO:0007669"/>
    <property type="project" value="InterPro"/>
</dbReference>
<dbReference type="PRINTS" id="PR00119">
    <property type="entry name" value="CATATPASE"/>
</dbReference>
<evidence type="ECO:0000256" key="8">
    <source>
        <dbReference type="SAM" id="Phobius"/>
    </source>
</evidence>
<dbReference type="InterPro" id="IPR036163">
    <property type="entry name" value="HMA_dom_sf"/>
</dbReference>
<dbReference type="SUPFAM" id="SSF55008">
    <property type="entry name" value="HMA, heavy metal-associated domain"/>
    <property type="match status" value="1"/>
</dbReference>
<dbReference type="NCBIfam" id="TIGR01494">
    <property type="entry name" value="ATPase_P-type"/>
    <property type="match status" value="2"/>
</dbReference>
<dbReference type="Gene3D" id="3.40.1110.10">
    <property type="entry name" value="Calcium-transporting ATPase, cytoplasmic domain N"/>
    <property type="match status" value="1"/>
</dbReference>
<dbReference type="InterPro" id="IPR023299">
    <property type="entry name" value="ATPase_P-typ_cyto_dom_N"/>
</dbReference>
<dbReference type="InterPro" id="IPR008250">
    <property type="entry name" value="ATPase_P-typ_transduc_dom_A_sf"/>
</dbReference>
<dbReference type="CDD" id="cd00371">
    <property type="entry name" value="HMA"/>
    <property type="match status" value="1"/>
</dbReference>
<dbReference type="GO" id="GO:0055070">
    <property type="term" value="P:copper ion homeostasis"/>
    <property type="evidence" value="ECO:0007669"/>
    <property type="project" value="TreeGrafter"/>
</dbReference>
<keyword evidence="3 8" id="KW-0812">Transmembrane</keyword>
<evidence type="ECO:0000256" key="2">
    <source>
        <dbReference type="ARBA" id="ARBA00006024"/>
    </source>
</evidence>
<dbReference type="Pfam" id="PF00702">
    <property type="entry name" value="Hydrolase"/>
    <property type="match status" value="1"/>
</dbReference>
<dbReference type="FunFam" id="2.70.150.10:FF:000002">
    <property type="entry name" value="Copper-transporting ATPase 1, putative"/>
    <property type="match status" value="1"/>
</dbReference>
<dbReference type="PANTHER" id="PTHR43520">
    <property type="entry name" value="ATP7, ISOFORM B"/>
    <property type="match status" value="1"/>
</dbReference>
<dbReference type="PRINTS" id="PR00943">
    <property type="entry name" value="CUATPASE"/>
</dbReference>
<dbReference type="SFLD" id="SFLDG00002">
    <property type="entry name" value="C1.7:_P-type_atpase_like"/>
    <property type="match status" value="1"/>
</dbReference>
<feature type="transmembrane region" description="Helical" evidence="8">
    <location>
        <begin position="163"/>
        <end position="183"/>
    </location>
</feature>
<dbReference type="Gene3D" id="2.70.150.10">
    <property type="entry name" value="Calcium-transporting ATPase, cytoplasmic transduction domain A"/>
    <property type="match status" value="1"/>
</dbReference>
<feature type="transmembrane region" description="Helical" evidence="8">
    <location>
        <begin position="189"/>
        <end position="207"/>
    </location>
</feature>
<evidence type="ECO:0000256" key="4">
    <source>
        <dbReference type="ARBA" id="ARBA00022723"/>
    </source>
</evidence>
<dbReference type="SFLD" id="SFLDS00003">
    <property type="entry name" value="Haloacid_Dehalogenase"/>
    <property type="match status" value="1"/>
</dbReference>
<dbReference type="Pfam" id="PF00122">
    <property type="entry name" value="E1-E2_ATPase"/>
    <property type="match status" value="1"/>
</dbReference>
<dbReference type="Gene3D" id="3.30.70.100">
    <property type="match status" value="1"/>
</dbReference>
<dbReference type="InterPro" id="IPR059000">
    <property type="entry name" value="ATPase_P-type_domA"/>
</dbReference>
<feature type="transmembrane region" description="Helical" evidence="8">
    <location>
        <begin position="341"/>
        <end position="363"/>
    </location>
</feature>
<dbReference type="PROSITE" id="PS00154">
    <property type="entry name" value="ATPASE_E1_E2"/>
    <property type="match status" value="1"/>
</dbReference>
<keyword evidence="5" id="KW-1278">Translocase</keyword>
<dbReference type="InterPro" id="IPR006121">
    <property type="entry name" value="HMA_dom"/>
</dbReference>
<dbReference type="GO" id="GO:0016887">
    <property type="term" value="F:ATP hydrolysis activity"/>
    <property type="evidence" value="ECO:0007669"/>
    <property type="project" value="InterPro"/>
</dbReference>
<dbReference type="InterPro" id="IPR023214">
    <property type="entry name" value="HAD_sf"/>
</dbReference>
<keyword evidence="7 8" id="KW-0472">Membrane</keyword>
<comment type="similarity">
    <text evidence="2">Belongs to the cation transport ATPase (P-type) (TC 3.A.3) family. Type IB subfamily.</text>
</comment>
<evidence type="ECO:0000259" key="9">
    <source>
        <dbReference type="PROSITE" id="PS50846"/>
    </source>
</evidence>
<feature type="transmembrane region" description="Helical" evidence="8">
    <location>
        <begin position="707"/>
        <end position="724"/>
    </location>
</feature>
<evidence type="ECO:0000256" key="6">
    <source>
        <dbReference type="ARBA" id="ARBA00022989"/>
    </source>
</evidence>
<feature type="transmembrane region" description="Helical" evidence="8">
    <location>
        <begin position="375"/>
        <end position="397"/>
    </location>
</feature>
<reference evidence="10" key="1">
    <citation type="submission" date="2020-05" db="EMBL/GenBank/DDBJ databases">
        <authorList>
            <person name="Chiriac C."/>
            <person name="Salcher M."/>
            <person name="Ghai R."/>
            <person name="Kavagutti S V."/>
        </authorList>
    </citation>
    <scope>NUCLEOTIDE SEQUENCE</scope>
</reference>
<dbReference type="SUPFAM" id="SSF81660">
    <property type="entry name" value="Metal cation-transporting ATPase, ATP-binding domain N"/>
    <property type="match status" value="1"/>
</dbReference>
<evidence type="ECO:0000313" key="10">
    <source>
        <dbReference type="EMBL" id="CAB4553379.1"/>
    </source>
</evidence>
<dbReference type="AlphaFoldDB" id="A0A6J6CSG9"/>
<feature type="transmembrane region" description="Helical" evidence="8">
    <location>
        <begin position="131"/>
        <end position="151"/>
    </location>
</feature>
<protein>
    <submittedName>
        <fullName evidence="10">Unannotated protein</fullName>
    </submittedName>
</protein>
<dbReference type="GO" id="GO:0043682">
    <property type="term" value="F:P-type divalent copper transporter activity"/>
    <property type="evidence" value="ECO:0007669"/>
    <property type="project" value="TreeGrafter"/>
</dbReference>
<accession>A0A6J6CSG9</accession>
<dbReference type="FunFam" id="3.30.70.100:FF:000005">
    <property type="entry name" value="Copper-exporting P-type ATPase A"/>
    <property type="match status" value="1"/>
</dbReference>
<organism evidence="10">
    <name type="scientific">freshwater metagenome</name>
    <dbReference type="NCBI Taxonomy" id="449393"/>
    <lineage>
        <taxon>unclassified sequences</taxon>
        <taxon>metagenomes</taxon>
        <taxon>ecological metagenomes</taxon>
    </lineage>
</organism>
<dbReference type="Pfam" id="PF00403">
    <property type="entry name" value="HMA"/>
    <property type="match status" value="1"/>
</dbReference>
<dbReference type="GO" id="GO:0012505">
    <property type="term" value="C:endomembrane system"/>
    <property type="evidence" value="ECO:0007669"/>
    <property type="project" value="UniProtKB-SubCell"/>
</dbReference>
<dbReference type="InterPro" id="IPR017969">
    <property type="entry name" value="Heavy-metal-associated_CS"/>
</dbReference>
<dbReference type="GO" id="GO:0005507">
    <property type="term" value="F:copper ion binding"/>
    <property type="evidence" value="ECO:0007669"/>
    <property type="project" value="TreeGrafter"/>
</dbReference>
<keyword evidence="6 8" id="KW-1133">Transmembrane helix</keyword>
<dbReference type="EMBL" id="CAEZSV010000089">
    <property type="protein sequence ID" value="CAB4553379.1"/>
    <property type="molecule type" value="Genomic_DNA"/>
</dbReference>
<feature type="transmembrane region" description="Helical" evidence="8">
    <location>
        <begin position="87"/>
        <end position="106"/>
    </location>
</feature>
<proteinExistence type="inferred from homology"/>
<dbReference type="SUPFAM" id="SSF56784">
    <property type="entry name" value="HAD-like"/>
    <property type="match status" value="1"/>
</dbReference>
<dbReference type="GO" id="GO:0005524">
    <property type="term" value="F:ATP binding"/>
    <property type="evidence" value="ECO:0007669"/>
    <property type="project" value="InterPro"/>
</dbReference>
<evidence type="ECO:0000256" key="1">
    <source>
        <dbReference type="ARBA" id="ARBA00004127"/>
    </source>
</evidence>
<keyword evidence="4" id="KW-0479">Metal-binding</keyword>
<dbReference type="InterPro" id="IPR044492">
    <property type="entry name" value="P_typ_ATPase_HD_dom"/>
</dbReference>
<dbReference type="InterPro" id="IPR018303">
    <property type="entry name" value="ATPase_P-typ_P_site"/>
</dbReference>
<sequence>MDVRTIDLKLHGMTCSSCVATIEGVLNELPGVSATVNFATETAHVIAPETIDIPTVINTVTQTGYRAELLNATSNQLLESPRIGWRLILAIIFAIPTIVISMFMSLHEPIDNAIHSLLDALNLLQPTNHPWGWLAIGLTVPVLFIAGWPIHRVGLRSLRRANMDTLISIGTLSAFFWSCYAQAAATGEIYVEVAAGVMLFILFGRYLESRSKIKAGAALRTLLSLGAKEVSILRNGEEVLAPIDHLQVGDHFLVRPGQAIAADGMVVEGESDVDLSLITGESLPVHMAPGKRVIGATINGNGRLIVRAERVGAQTELSRIARMVVQAQGEKAPIARLADRIAAIFVPSIIALSIATFTIWFVVSNDLSQSIAPAITLLVIACPCALGLATPIAFLVASGRGAQLGIILRTPAVLERAQVQGRQVKRRGNKTASNKQSAATHAVLLLDKTGTVTTGQIEIVAVQTFGIDEQLLLSIAGTIENQSEHPIARGVVTLAKNKGVTFGLISEFESHPGRGVAGRVEIAGRSYLALIGSPEAIAYGTAGYSPELIRAVDGIKSRGRSPIVVSLDGTARALFEVGDQIKSDSRQAIENLEELGCESVLITGDSEQAAAHIANVAGIKDFRSHVLPEEKVAVVKEYQQQGRHVIMIGDGVNDAAALAASDLSMAMGTGTDSAIAVADITLMRPSLSAAGDALRLSNRTLRIIKENLAWAFVYNIIGIPVAATGNLNPMYAGGAMALSSLLVVANSLRLRRFN</sequence>
<feature type="domain" description="HMA" evidence="9">
    <location>
        <begin position="4"/>
        <end position="68"/>
    </location>
</feature>
<dbReference type="PROSITE" id="PS01047">
    <property type="entry name" value="HMA_1"/>
    <property type="match status" value="1"/>
</dbReference>
<dbReference type="PANTHER" id="PTHR43520:SF8">
    <property type="entry name" value="P-TYPE CU(+) TRANSPORTER"/>
    <property type="match status" value="1"/>
</dbReference>
<dbReference type="InterPro" id="IPR023298">
    <property type="entry name" value="ATPase_P-typ_TM_dom_sf"/>
</dbReference>
<name>A0A6J6CSG9_9ZZZZ</name>